<sequence length="625" mass="71335">KRPVLVLQNDSLYSQRRPYTSEDEAWKTFLENPLTAATKAMMSINGDEDSAAALGLLYDYYKVVPRERRSSTAKPEVEHPDQDHSKRNSIPNVTEQSLISAGENRVQVLKNVPFNIVLPHTPQMGMDKRGHLTTPDTTVTVSIATMPTHSIKTETQPHGFAVGIPPSVYHPEPPERVVVFDRNLNPDQFSSNTQPQNSQRRTPDSTFSETFKEGVQEVFFPTELNLRMANMNSEDYVFDSISGNNFEYTLEASKSLRQKPGDSTMTYLNKGQFYPITLKEVSSSEGIHHPISKVRSVIMVVFAEDKTREDQLRHWKYWHSRQHTAKQRCIDIADYKESFNTISNIEEIAYNAISFTWDINEEAKVFISVNCLSTDFSSQKGVKGLPLNLQIDTYSYNNRSNKPVHRAYCQIKVFCDKGAERKIRDEERKQSKRKGKCTDPSSQLNAFSDVKVPMLPSHKRTDITIFKPFMDLDTQPVLFIPDVHFANLQRGAHVSKAYGCEDEEGYEISNLKRGAYIGEEDFIATPNKMARIEEPKRVLLYVRKESEEVFDALMLKTPSLKGLMEAISDKYDVPFDKIGKIFKKCKKGILVNMDDNIVKHYSNEDTFQLQIEEAGGSYKLTLTEI</sequence>
<evidence type="ECO:0000256" key="1">
    <source>
        <dbReference type="ARBA" id="ARBA00004123"/>
    </source>
</evidence>
<evidence type="ECO:0000256" key="4">
    <source>
        <dbReference type="ARBA" id="ARBA00023163"/>
    </source>
</evidence>
<comment type="subcellular location">
    <subcellularLocation>
        <location evidence="1 6">Nucleus</location>
    </subcellularLocation>
</comment>
<accession>A0A7K4SV81</accession>
<dbReference type="GO" id="GO:0000978">
    <property type="term" value="F:RNA polymerase II cis-regulatory region sequence-specific DNA binding"/>
    <property type="evidence" value="ECO:0007669"/>
    <property type="project" value="TreeGrafter"/>
</dbReference>
<dbReference type="EMBL" id="VYXH01004672">
    <property type="protein sequence ID" value="NWQ89765.1"/>
    <property type="molecule type" value="Genomic_DNA"/>
</dbReference>
<keyword evidence="10" id="KW-1185">Reference proteome</keyword>
<evidence type="ECO:0000313" key="10">
    <source>
        <dbReference type="Proteomes" id="UP000574691"/>
    </source>
</evidence>
<dbReference type="InterPro" id="IPR007604">
    <property type="entry name" value="CP2"/>
</dbReference>
<gene>
    <name evidence="9" type="primary">Grhl1</name>
    <name evidence="9" type="ORF">BURBIS_R13568</name>
</gene>
<evidence type="ECO:0000256" key="3">
    <source>
        <dbReference type="ARBA" id="ARBA00023125"/>
    </source>
</evidence>
<dbReference type="PANTHER" id="PTHR11037">
    <property type="entry name" value="TRANSCRIPTION FACTOR CP2"/>
    <property type="match status" value="1"/>
</dbReference>
<feature type="region of interest" description="Disordered" evidence="7">
    <location>
        <begin position="70"/>
        <end position="89"/>
    </location>
</feature>
<organism evidence="9 10">
    <name type="scientific">Burhinus bistriatus</name>
    <dbReference type="NCBI Taxonomy" id="240201"/>
    <lineage>
        <taxon>Eukaryota</taxon>
        <taxon>Metazoa</taxon>
        <taxon>Chordata</taxon>
        <taxon>Craniata</taxon>
        <taxon>Vertebrata</taxon>
        <taxon>Euteleostomi</taxon>
        <taxon>Archelosauria</taxon>
        <taxon>Archosauria</taxon>
        <taxon>Dinosauria</taxon>
        <taxon>Saurischia</taxon>
        <taxon>Theropoda</taxon>
        <taxon>Coelurosauria</taxon>
        <taxon>Aves</taxon>
        <taxon>Neognathae</taxon>
        <taxon>Neoaves</taxon>
        <taxon>Charadriiformes</taxon>
        <taxon>Burhinidae</taxon>
        <taxon>Burhinus</taxon>
    </lineage>
</organism>
<evidence type="ECO:0000256" key="2">
    <source>
        <dbReference type="ARBA" id="ARBA00023015"/>
    </source>
</evidence>
<keyword evidence="3 6" id="KW-0238">DNA-binding</keyword>
<dbReference type="GO" id="GO:0005634">
    <property type="term" value="C:nucleus"/>
    <property type="evidence" value="ECO:0007669"/>
    <property type="project" value="UniProtKB-SubCell"/>
</dbReference>
<evidence type="ECO:0000256" key="6">
    <source>
        <dbReference type="PROSITE-ProRule" id="PRU01313"/>
    </source>
</evidence>
<protein>
    <submittedName>
        <fullName evidence="9">GRHL1 protein</fullName>
    </submittedName>
</protein>
<dbReference type="Proteomes" id="UP000574691">
    <property type="component" value="Unassembled WGS sequence"/>
</dbReference>
<evidence type="ECO:0000259" key="8">
    <source>
        <dbReference type="PROSITE" id="PS51968"/>
    </source>
</evidence>
<dbReference type="Pfam" id="PF04516">
    <property type="entry name" value="CP2"/>
    <property type="match status" value="1"/>
</dbReference>
<dbReference type="GO" id="GO:0001228">
    <property type="term" value="F:DNA-binding transcription activator activity, RNA polymerase II-specific"/>
    <property type="evidence" value="ECO:0007669"/>
    <property type="project" value="TreeGrafter"/>
</dbReference>
<evidence type="ECO:0000313" key="9">
    <source>
        <dbReference type="EMBL" id="NWQ89765.1"/>
    </source>
</evidence>
<feature type="non-terminal residue" evidence="9">
    <location>
        <position position="1"/>
    </location>
</feature>
<dbReference type="PANTHER" id="PTHR11037:SF16">
    <property type="entry name" value="GRAINYHEAD-LIKE PROTEIN 1 HOMOLOG"/>
    <property type="match status" value="1"/>
</dbReference>
<dbReference type="Pfam" id="PF25416">
    <property type="entry name" value="GRHL1_C"/>
    <property type="match status" value="1"/>
</dbReference>
<keyword evidence="5 6" id="KW-0539">Nucleus</keyword>
<keyword evidence="4" id="KW-0804">Transcription</keyword>
<feature type="region of interest" description="Disordered" evidence="7">
    <location>
        <begin position="185"/>
        <end position="206"/>
    </location>
</feature>
<proteinExistence type="predicted"/>
<keyword evidence="2" id="KW-0805">Transcription regulation</keyword>
<evidence type="ECO:0000256" key="7">
    <source>
        <dbReference type="SAM" id="MobiDB-lite"/>
    </source>
</evidence>
<evidence type="ECO:0000256" key="5">
    <source>
        <dbReference type="ARBA" id="ARBA00023242"/>
    </source>
</evidence>
<dbReference type="InterPro" id="IPR057520">
    <property type="entry name" value="GRHL1/CP2_C"/>
</dbReference>
<name>A0A7K4SV81_9CHAR</name>
<comment type="caution">
    <text evidence="9">The sequence shown here is derived from an EMBL/GenBank/DDBJ whole genome shotgun (WGS) entry which is preliminary data.</text>
</comment>
<reference evidence="9 10" key="1">
    <citation type="submission" date="2019-09" db="EMBL/GenBank/DDBJ databases">
        <title>Bird 10,000 Genomes (B10K) Project - Family phase.</title>
        <authorList>
            <person name="Zhang G."/>
        </authorList>
    </citation>
    <scope>NUCLEOTIDE SEQUENCE [LARGE SCALE GENOMIC DNA]</scope>
    <source>
        <strain evidence="9">B10K-DU-001-64</strain>
        <tissue evidence="9">Muscle</tissue>
    </source>
</reference>
<dbReference type="InterPro" id="IPR040167">
    <property type="entry name" value="TF_CP2-like"/>
</dbReference>
<dbReference type="PROSITE" id="PS51968">
    <property type="entry name" value="GRH_CP2_DB"/>
    <property type="match status" value="1"/>
</dbReference>
<feature type="domain" description="Grh/CP2 DB" evidence="8">
    <location>
        <begin position="242"/>
        <end position="480"/>
    </location>
</feature>
<dbReference type="AlphaFoldDB" id="A0A7K4SV81"/>
<feature type="compositionally biased region" description="Basic and acidic residues" evidence="7">
    <location>
        <begin position="70"/>
        <end position="86"/>
    </location>
</feature>
<feature type="non-terminal residue" evidence="9">
    <location>
        <position position="625"/>
    </location>
</feature>